<sequence length="725" mass="76227">MIKPITKLASLVMLSTSLLFTPILDTGAYASGASTPTALEQPQVQEPKALVQLSGPALTSVGNSFDVNVSLTGATGDATAGKFIFEYDPTQFEYLSATSANSAVTIAGINAESGKVTIVTTDTTGSLTTAGTLLTLTFKANTASDLSGITGTVELGIDDGSTVQTPEESLAVQITGATEGDLNNNSVIDVGDLSVLIKYFGIASDDQNWTKVANGDFNKNNTIDVQDLAALGKKVLYDNGQPFELMEADIMSIQNAMAAGKLTSEQLVQMYLDRINEYDDTINSLITVNPDALATAKALDEERKEQGPRGLMHGIPIIVKDNYDTLGMPTSAGCTCLKDNQTVSDAFMIKKLKDAGAIILAKANLSEFAINTDTNSSLGGQTWNPYNIKLNPGGSSGGTGASLASNFGVAGLGTDTGGSIRIPSSWNSIVGIRPTIGLTSRDGIIPLALSQDVGGPMARNVSDAAILLDAVSGYDPNDIATAGSVGRKPVSYTRFLDKNGLKGARIGLVMDSSVIGSNQEVLALLNQAAQDMRDQGATVVGVNIPNITDILKYPSLSGYEFKFNLNDYLSNARFVDPNVVRYHSLQDIINSGNDFLPALQNTLTTRNNVVSLDTQEYKDIVLFRPRTTQQSLLGLMADNNLDAILYPSTAGPAGSGSGNANRLSPFSGFPAISVPAGYVSSGLPVGIELLGRPYEEGELIKLGYAYEQATHHREAPTSVPALTGK</sequence>
<dbReference type="SUPFAM" id="SSF75304">
    <property type="entry name" value="Amidase signature (AS) enzymes"/>
    <property type="match status" value="1"/>
</dbReference>
<keyword evidence="3" id="KW-1185">Reference proteome</keyword>
<dbReference type="PANTHER" id="PTHR42678:SF34">
    <property type="entry name" value="OS04G0183300 PROTEIN"/>
    <property type="match status" value="1"/>
</dbReference>
<gene>
    <name evidence="2" type="ORF">PghCCS26_50960</name>
</gene>
<dbReference type="Gene3D" id="1.10.1330.10">
    <property type="entry name" value="Dockerin domain"/>
    <property type="match status" value="1"/>
</dbReference>
<evidence type="ECO:0000313" key="2">
    <source>
        <dbReference type="EMBL" id="GMK47966.1"/>
    </source>
</evidence>
<feature type="domain" description="Amidase" evidence="1">
    <location>
        <begin position="267"/>
        <end position="699"/>
    </location>
</feature>
<dbReference type="PROSITE" id="PS00571">
    <property type="entry name" value="AMIDASES"/>
    <property type="match status" value="1"/>
</dbReference>
<dbReference type="Proteomes" id="UP001285921">
    <property type="component" value="Unassembled WGS sequence"/>
</dbReference>
<dbReference type="CDD" id="cd14254">
    <property type="entry name" value="Dockerin_II"/>
    <property type="match status" value="1"/>
</dbReference>
<evidence type="ECO:0000313" key="3">
    <source>
        <dbReference type="Proteomes" id="UP001285921"/>
    </source>
</evidence>
<organism evidence="2 3">
    <name type="scientific">Paenibacillus glycanilyticus</name>
    <dbReference type="NCBI Taxonomy" id="126569"/>
    <lineage>
        <taxon>Bacteria</taxon>
        <taxon>Bacillati</taxon>
        <taxon>Bacillota</taxon>
        <taxon>Bacilli</taxon>
        <taxon>Bacillales</taxon>
        <taxon>Paenibacillaceae</taxon>
        <taxon>Paenibacillus</taxon>
    </lineage>
</organism>
<dbReference type="Pfam" id="PF01425">
    <property type="entry name" value="Amidase"/>
    <property type="match status" value="1"/>
</dbReference>
<dbReference type="InterPro" id="IPR023631">
    <property type="entry name" value="Amidase_dom"/>
</dbReference>
<dbReference type="PROSITE" id="PS00018">
    <property type="entry name" value="EF_HAND_1"/>
    <property type="match status" value="1"/>
</dbReference>
<dbReference type="InterPro" id="IPR020556">
    <property type="entry name" value="Amidase_CS"/>
</dbReference>
<dbReference type="InterPro" id="IPR036928">
    <property type="entry name" value="AS_sf"/>
</dbReference>
<dbReference type="SUPFAM" id="SSF49384">
    <property type="entry name" value="Carbohydrate-binding domain"/>
    <property type="match status" value="1"/>
</dbReference>
<reference evidence="2 3" key="1">
    <citation type="submission" date="2023-05" db="EMBL/GenBank/DDBJ databases">
        <title>Draft genome of Paenibacillus sp. CCS26.</title>
        <authorList>
            <person name="Akita H."/>
            <person name="Shinto Y."/>
            <person name="Kimura Z."/>
        </authorList>
    </citation>
    <scope>NUCLEOTIDE SEQUENCE [LARGE SCALE GENOMIC DNA]</scope>
    <source>
        <strain evidence="2 3">CCS26</strain>
    </source>
</reference>
<dbReference type="InterPro" id="IPR036439">
    <property type="entry name" value="Dockerin_dom_sf"/>
</dbReference>
<accession>A0ABQ6NSB1</accession>
<evidence type="ECO:0000259" key="1">
    <source>
        <dbReference type="Pfam" id="PF01425"/>
    </source>
</evidence>
<dbReference type="RefSeq" id="WP_317981795.1">
    <property type="nucleotide sequence ID" value="NZ_BTCL01000024.1"/>
</dbReference>
<name>A0ABQ6NSB1_9BACL</name>
<dbReference type="InterPro" id="IPR002105">
    <property type="entry name" value="Dockerin_1_rpt"/>
</dbReference>
<dbReference type="Pfam" id="PF00404">
    <property type="entry name" value="Dockerin_1"/>
    <property type="match status" value="1"/>
</dbReference>
<dbReference type="Gene3D" id="2.60.40.680">
    <property type="match status" value="1"/>
</dbReference>
<protein>
    <recommendedName>
        <fullName evidence="1">Amidase domain-containing protein</fullName>
    </recommendedName>
</protein>
<dbReference type="InterPro" id="IPR018247">
    <property type="entry name" value="EF_Hand_1_Ca_BS"/>
</dbReference>
<dbReference type="SUPFAM" id="SSF63446">
    <property type="entry name" value="Type I dockerin domain"/>
    <property type="match status" value="1"/>
</dbReference>
<comment type="caution">
    <text evidence="2">The sequence shown here is derived from an EMBL/GenBank/DDBJ whole genome shotgun (WGS) entry which is preliminary data.</text>
</comment>
<dbReference type="EMBL" id="BTCL01000024">
    <property type="protein sequence ID" value="GMK47966.1"/>
    <property type="molecule type" value="Genomic_DNA"/>
</dbReference>
<dbReference type="Gene3D" id="3.90.1300.10">
    <property type="entry name" value="Amidase signature (AS) domain"/>
    <property type="match status" value="1"/>
</dbReference>
<proteinExistence type="predicted"/>
<dbReference type="InterPro" id="IPR008965">
    <property type="entry name" value="CBM2/CBM3_carb-bd_dom_sf"/>
</dbReference>
<dbReference type="PANTHER" id="PTHR42678">
    <property type="entry name" value="AMIDASE"/>
    <property type="match status" value="1"/>
</dbReference>